<dbReference type="Pfam" id="PF12768">
    <property type="entry name" value="Rax2"/>
    <property type="match status" value="1"/>
</dbReference>
<dbReference type="Proteomes" id="UP001239019">
    <property type="component" value="Unassembled WGS sequence"/>
</dbReference>
<feature type="signal peptide" evidence="1">
    <location>
        <begin position="1"/>
        <end position="24"/>
    </location>
</feature>
<reference evidence="3 4" key="1">
    <citation type="submission" date="2023-08" db="EMBL/GenBank/DDBJ databases">
        <title>Whole-genome sequencing of halo(alkali)philic microorganisms from hypersaline lakes.</title>
        <authorList>
            <person name="Sorokin D.Y."/>
            <person name="Abbas B."/>
            <person name="Merkel A.Y."/>
        </authorList>
    </citation>
    <scope>NUCLEOTIDE SEQUENCE [LARGE SCALE GENOMIC DNA]</scope>
    <source>
        <strain evidence="3 4">AB-CW4</strain>
    </source>
</reference>
<evidence type="ECO:0000259" key="2">
    <source>
        <dbReference type="Pfam" id="PF12768"/>
    </source>
</evidence>
<dbReference type="InterPro" id="IPR013431">
    <property type="entry name" value="Delta_60_rpt"/>
</dbReference>
<dbReference type="Gene3D" id="2.80.10.50">
    <property type="match status" value="2"/>
</dbReference>
<organism evidence="3 4">
    <name type="scientific">Natronospira bacteriovora</name>
    <dbReference type="NCBI Taxonomy" id="3069753"/>
    <lineage>
        <taxon>Bacteria</taxon>
        <taxon>Pseudomonadati</taxon>
        <taxon>Pseudomonadota</taxon>
        <taxon>Gammaproteobacteria</taxon>
        <taxon>Natronospirales</taxon>
        <taxon>Natronospiraceae</taxon>
        <taxon>Natronospira</taxon>
    </lineage>
</organism>
<protein>
    <submittedName>
        <fullName evidence="3">Delta-60 repeat domain-containing protein</fullName>
    </submittedName>
</protein>
<feature type="chain" id="PRO_5047532839" evidence="1">
    <location>
        <begin position="25"/>
        <end position="961"/>
    </location>
</feature>
<dbReference type="InterPro" id="IPR024982">
    <property type="entry name" value="Rax2-like_C"/>
</dbReference>
<dbReference type="EMBL" id="JAVDDT010000011">
    <property type="protein sequence ID" value="MDQ2070800.1"/>
    <property type="molecule type" value="Genomic_DNA"/>
</dbReference>
<feature type="domain" description="Rax2-like C-terminal" evidence="2">
    <location>
        <begin position="763"/>
        <end position="890"/>
    </location>
</feature>
<dbReference type="PANTHER" id="PTHR31778">
    <property type="entry name" value="BUD SITE SELECTION PROTEIN RAX2"/>
    <property type="match status" value="1"/>
</dbReference>
<dbReference type="InterPro" id="IPR011044">
    <property type="entry name" value="Quino_amine_DH_bsu"/>
</dbReference>
<sequence length="961" mass="99606">MINIQTKKGSTAANGFLLSGVLVACGGIAACSSSSGDSGPQGFTVGGELSGLAGDSVELTLNGEETLSLDADGAFEFDTLLADGDSYEVTISEQPGDSACLVDNESGEISDEAIDDVLVQCGDFSLAALNEEGQIALQWSPAGTVDILYSSDRACDWSNVQQCADGGASYGVSGGSAVIDAENDGLRLDTTYHLVMQANGMQSDVTTATALTYHLTGYVLDTVLTDQHLIAGGYFQYYGGLHQGIAHFRDDLSGTPLTGPFLDVRNEDGVVAQITAVAKDPDGGFYIGGNFASINGEPRAHLARLNADGTLDEQWTASLDGGITRVNEMLIDDNRLYVAGRFEEVNGNTGFTGLVALDFDGNIDGGFSPEAPAGTLFFAQVNAIAIHDERLYVAGRFDTPDASNSNVAALDLSTGSYVEDFDVDVNDTALAILPSSESVYIGGSFSSVNGESRNYLVAVSHDDGAVDPGFTPNLNGTVTDIAVGPERLYITGHYDEVSGSSWEGVAALSLDTGGLDINRDLRVDGIAVTVEVRDDALYVAGLFRSIGGERAINVGRLPLGSDMAVDPDWAPHVDGIPLGFVESDYGMAVYGGIWGAGGEYIGSVAALSRQDGKLDANWNAGVDGLATAVLHLEGGQLYAGGLIEAAQGESRSNAAAFDATDGTLLEWNPEANSAVQAITTANGNIAIGGDFTEINGEPLTRLALVDPVTGALSSMTDPQVNDTVLDLAYYSGDDVVFVGGWFDEIGGGAPAHLAATFASDLNSTGWDGGVDRSVNAVLNDGNSYVMAGGRFTESGGQNQAYITVLTPGSNVVGTPPDLDGTVTDLHLLDSTDQLLVSGYFSEANGSARDGLAVFNFDNGDFTLKPVSVDFEGDVLAVTQDENAVVAAGAIIGVNGNRHGYLVMLHPGTLQPIWPGEPGPTSGSGLNVLSGSAAKSVEADTSDSDNPVDDRFSTEKLMNLAF</sequence>
<comment type="caution">
    <text evidence="3">The sequence shown here is derived from an EMBL/GenBank/DDBJ whole genome shotgun (WGS) entry which is preliminary data.</text>
</comment>
<keyword evidence="1" id="KW-0732">Signal</keyword>
<dbReference type="InterPro" id="IPR011043">
    <property type="entry name" value="Gal_Oxase/kelch_b-propeller"/>
</dbReference>
<gene>
    <name evidence="3" type="ORF">RBH19_13060</name>
</gene>
<evidence type="ECO:0000256" key="1">
    <source>
        <dbReference type="SAM" id="SignalP"/>
    </source>
</evidence>
<dbReference type="RefSeq" id="WP_306729297.1">
    <property type="nucleotide sequence ID" value="NZ_JAVDDT010000011.1"/>
</dbReference>
<evidence type="ECO:0000313" key="3">
    <source>
        <dbReference type="EMBL" id="MDQ2070800.1"/>
    </source>
</evidence>
<evidence type="ECO:0000313" key="4">
    <source>
        <dbReference type="Proteomes" id="UP001239019"/>
    </source>
</evidence>
<dbReference type="PROSITE" id="PS51257">
    <property type="entry name" value="PROKAR_LIPOPROTEIN"/>
    <property type="match status" value="1"/>
</dbReference>
<dbReference type="PANTHER" id="PTHR31778:SF2">
    <property type="entry name" value="BUD SITE SELECTION PROTEIN RAX2"/>
    <property type="match status" value="1"/>
</dbReference>
<dbReference type="SUPFAM" id="SSF50969">
    <property type="entry name" value="YVTN repeat-like/Quinoprotein amine dehydrogenase"/>
    <property type="match status" value="1"/>
</dbReference>
<dbReference type="Pfam" id="PF17164">
    <property type="entry name" value="DUF5122"/>
    <property type="match status" value="2"/>
</dbReference>
<dbReference type="SUPFAM" id="SSF50965">
    <property type="entry name" value="Galactose oxidase, central domain"/>
    <property type="match status" value="1"/>
</dbReference>
<keyword evidence="4" id="KW-1185">Reference proteome</keyword>
<name>A0ABU0WCZ6_9GAMM</name>
<accession>A0ABU0WCZ6</accession>
<proteinExistence type="predicted"/>